<keyword evidence="2 3" id="KW-0040">ANK repeat</keyword>
<protein>
    <submittedName>
        <fullName evidence="4">Uncharacterized protein</fullName>
    </submittedName>
</protein>
<dbReference type="InterPro" id="IPR002110">
    <property type="entry name" value="Ankyrin_rpt"/>
</dbReference>
<dbReference type="SUPFAM" id="SSF48403">
    <property type="entry name" value="Ankyrin repeat"/>
    <property type="match status" value="1"/>
</dbReference>
<keyword evidence="1" id="KW-0677">Repeat</keyword>
<name>A0A836CK36_9STRA</name>
<dbReference type="AlphaFoldDB" id="A0A836CK36"/>
<dbReference type="InterPro" id="IPR036770">
    <property type="entry name" value="Ankyrin_rpt-contain_sf"/>
</dbReference>
<dbReference type="PANTHER" id="PTHR24198">
    <property type="entry name" value="ANKYRIN REPEAT AND PROTEIN KINASE DOMAIN-CONTAINING PROTEIN"/>
    <property type="match status" value="1"/>
</dbReference>
<proteinExistence type="predicted"/>
<dbReference type="EMBL" id="JAFCMP010000112">
    <property type="protein sequence ID" value="KAG5186371.1"/>
    <property type="molecule type" value="Genomic_DNA"/>
</dbReference>
<reference evidence="4" key="1">
    <citation type="submission" date="2021-02" db="EMBL/GenBank/DDBJ databases">
        <title>First Annotated Genome of the Yellow-green Alga Tribonema minus.</title>
        <authorList>
            <person name="Mahan K.M."/>
        </authorList>
    </citation>
    <scope>NUCLEOTIDE SEQUENCE</scope>
    <source>
        <strain evidence="4">UTEX B ZZ1240</strain>
    </source>
</reference>
<gene>
    <name evidence="4" type="ORF">JKP88DRAFT_240972</name>
</gene>
<dbReference type="SMART" id="SM00248">
    <property type="entry name" value="ANK"/>
    <property type="match status" value="3"/>
</dbReference>
<dbReference type="PANTHER" id="PTHR24198:SF165">
    <property type="entry name" value="ANKYRIN REPEAT-CONTAINING PROTEIN-RELATED"/>
    <property type="match status" value="1"/>
</dbReference>
<sequence length="368" mass="41828">MHKHQATWFKWKRQEGCLCSAEEGHLIRQLFTSFHPCTYKIQLLDELRGRYRYLMIVCDLDASASDPAWKAHASLSKILHWHFVKTPRPSPTILDFAHGYFHNVTTKSRFVTTELCSTPDMYTDEQLMKAAAYCILHQHIDTLQQILQSHPRLCLSRVTGAREDTLLHLAVLDDHSDVVNVILAVEPTTLESVNSQGQTPLQLACNVFSLKCAHVLLEWGADIEREDAQGATPVCIASMAVKDKCIEKWQFATLLTTLRRFEVDEFKAITVDGIDLSILRLIARANRHNLIRTALDVFPSLWNIINIKGADDRSLIEDCSTSESTLRYLISGGAHQDLVKQLHDETECQRVKKRAREAMAAADSEYEM</sequence>
<evidence type="ECO:0000256" key="1">
    <source>
        <dbReference type="ARBA" id="ARBA00022737"/>
    </source>
</evidence>
<evidence type="ECO:0000256" key="3">
    <source>
        <dbReference type="PROSITE-ProRule" id="PRU00023"/>
    </source>
</evidence>
<feature type="repeat" description="ANK" evidence="3">
    <location>
        <begin position="196"/>
        <end position="228"/>
    </location>
</feature>
<dbReference type="OrthoDB" id="194358at2759"/>
<accession>A0A836CK36</accession>
<dbReference type="Pfam" id="PF12796">
    <property type="entry name" value="Ank_2"/>
    <property type="match status" value="1"/>
</dbReference>
<dbReference type="PROSITE" id="PS50297">
    <property type="entry name" value="ANK_REP_REGION"/>
    <property type="match status" value="1"/>
</dbReference>
<evidence type="ECO:0000313" key="5">
    <source>
        <dbReference type="Proteomes" id="UP000664859"/>
    </source>
</evidence>
<keyword evidence="5" id="KW-1185">Reference proteome</keyword>
<dbReference type="Gene3D" id="1.25.40.20">
    <property type="entry name" value="Ankyrin repeat-containing domain"/>
    <property type="match status" value="1"/>
</dbReference>
<organism evidence="4 5">
    <name type="scientific">Tribonema minus</name>
    <dbReference type="NCBI Taxonomy" id="303371"/>
    <lineage>
        <taxon>Eukaryota</taxon>
        <taxon>Sar</taxon>
        <taxon>Stramenopiles</taxon>
        <taxon>Ochrophyta</taxon>
        <taxon>PX clade</taxon>
        <taxon>Xanthophyceae</taxon>
        <taxon>Tribonematales</taxon>
        <taxon>Tribonemataceae</taxon>
        <taxon>Tribonema</taxon>
    </lineage>
</organism>
<dbReference type="Proteomes" id="UP000664859">
    <property type="component" value="Unassembled WGS sequence"/>
</dbReference>
<evidence type="ECO:0000313" key="4">
    <source>
        <dbReference type="EMBL" id="KAG5186371.1"/>
    </source>
</evidence>
<dbReference type="PROSITE" id="PS50088">
    <property type="entry name" value="ANK_REPEAT"/>
    <property type="match status" value="1"/>
</dbReference>
<comment type="caution">
    <text evidence="4">The sequence shown here is derived from an EMBL/GenBank/DDBJ whole genome shotgun (WGS) entry which is preliminary data.</text>
</comment>
<evidence type="ECO:0000256" key="2">
    <source>
        <dbReference type="ARBA" id="ARBA00023043"/>
    </source>
</evidence>